<gene>
    <name evidence="1" type="ORF">AaeL_AAEL010056</name>
</gene>
<dbReference type="PaxDb" id="7159-AAEL010056-PA"/>
<dbReference type="HOGENOM" id="CLU_1645107_0_0_1"/>
<sequence length="161" mass="17623">MFHLFVQVNAICTSFLNLIPTWTKTPQRLELILLVQIHIGQIDVLFFRKLPVLAVPGLDVVNLGQCGTLDRSRVPPTVGQISQELVDAFLREGSTQQRVLHLLDIDDGHRRIAKASNVQGGLNFRLGSAFGPQPAPLLFLVLFAHLGQDGKVVVPAGCITV</sequence>
<reference evidence="1" key="3">
    <citation type="submission" date="2012-09" db="EMBL/GenBank/DDBJ databases">
        <authorList>
            <consortium name="VectorBase"/>
        </authorList>
    </citation>
    <scope>NUCLEOTIDE SEQUENCE</scope>
    <source>
        <strain evidence="1">Liverpool</strain>
    </source>
</reference>
<dbReference type="AlphaFoldDB" id="Q16U14"/>
<accession>Q16U14</accession>
<name>Q16U14_AEDAE</name>
<evidence type="ECO:0000313" key="2">
    <source>
        <dbReference type="Proteomes" id="UP000682892"/>
    </source>
</evidence>
<reference evidence="1" key="1">
    <citation type="submission" date="2005-10" db="EMBL/GenBank/DDBJ databases">
        <authorList>
            <person name="Loftus B.J."/>
            <person name="Nene V.M."/>
            <person name="Hannick L.I."/>
            <person name="Bidwell S."/>
            <person name="Haas B."/>
            <person name="Amedeo P."/>
            <person name="Orvis J."/>
            <person name="Wortman J.R."/>
            <person name="White O.R."/>
            <person name="Salzberg S."/>
            <person name="Shumway M."/>
            <person name="Koo H."/>
            <person name="Zhao Y."/>
            <person name="Holmes M."/>
            <person name="Miller J."/>
            <person name="Schatz M."/>
            <person name="Pop M."/>
            <person name="Pai G."/>
            <person name="Utterback T."/>
            <person name="Rogers Y.-H."/>
            <person name="Kravitz S."/>
            <person name="Fraser C.M."/>
        </authorList>
    </citation>
    <scope>NUCLEOTIDE SEQUENCE</scope>
    <source>
        <strain evidence="1">Liverpool</strain>
    </source>
</reference>
<dbReference type="EMBL" id="CH477635">
    <property type="protein sequence ID" value="EAT38004.1"/>
    <property type="molecule type" value="Genomic_DNA"/>
</dbReference>
<dbReference type="Proteomes" id="UP000682892">
    <property type="component" value="Chromosome 3"/>
</dbReference>
<protein>
    <submittedName>
        <fullName evidence="1">AAEL010056-PA</fullName>
    </submittedName>
</protein>
<proteinExistence type="predicted"/>
<evidence type="ECO:0000313" key="1">
    <source>
        <dbReference type="EMBL" id="EAT38004.1"/>
    </source>
</evidence>
<reference evidence="1" key="2">
    <citation type="journal article" date="2007" name="Science">
        <title>Genome sequence of Aedes aegypti, a major arbovirus vector.</title>
        <authorList>
            <person name="Nene V."/>
            <person name="Wortman J.R."/>
            <person name="Lawson D."/>
            <person name="Haas B."/>
            <person name="Kodira C."/>
            <person name="Tu Z.J."/>
            <person name="Loftus B."/>
            <person name="Xi Z."/>
            <person name="Megy K."/>
            <person name="Grabherr M."/>
            <person name="Ren Q."/>
            <person name="Zdobnov E.M."/>
            <person name="Lobo N.F."/>
            <person name="Campbell K.S."/>
            <person name="Brown S.E."/>
            <person name="Bonaldo M.F."/>
            <person name="Zhu J."/>
            <person name="Sinkins S.P."/>
            <person name="Hogenkamp D.G."/>
            <person name="Amedeo P."/>
            <person name="Arensburger P."/>
            <person name="Atkinson P.W."/>
            <person name="Bidwell S."/>
            <person name="Biedler J."/>
            <person name="Birney E."/>
            <person name="Bruggner R.V."/>
            <person name="Costas J."/>
            <person name="Coy M.R."/>
            <person name="Crabtree J."/>
            <person name="Crawford M."/>
            <person name="Debruyn B."/>
            <person name="Decaprio D."/>
            <person name="Eiglmeier K."/>
            <person name="Eisenstadt E."/>
            <person name="El-Dorry H."/>
            <person name="Gelbart W.M."/>
            <person name="Gomes S.L."/>
            <person name="Hammond M."/>
            <person name="Hannick L.I."/>
            <person name="Hogan J.R."/>
            <person name="Holmes M.H."/>
            <person name="Jaffe D."/>
            <person name="Johnston J.S."/>
            <person name="Kennedy R.C."/>
            <person name="Koo H."/>
            <person name="Kravitz S."/>
            <person name="Kriventseva E.V."/>
            <person name="Kulp D."/>
            <person name="Labutti K."/>
            <person name="Lee E."/>
            <person name="Li S."/>
            <person name="Lovin D.D."/>
            <person name="Mao C."/>
            <person name="Mauceli E."/>
            <person name="Menck C.F."/>
            <person name="Miller J.R."/>
            <person name="Montgomery P."/>
            <person name="Mori A."/>
            <person name="Nascimento A.L."/>
            <person name="Naveira H.F."/>
            <person name="Nusbaum C."/>
            <person name="O'leary S."/>
            <person name="Orvis J."/>
            <person name="Pertea M."/>
            <person name="Quesneville H."/>
            <person name="Reidenbach K.R."/>
            <person name="Rogers Y.H."/>
            <person name="Roth C.W."/>
            <person name="Schneider J.R."/>
            <person name="Schatz M."/>
            <person name="Shumway M."/>
            <person name="Stanke M."/>
            <person name="Stinson E.O."/>
            <person name="Tubio J.M."/>
            <person name="Vanzee J.P."/>
            <person name="Verjovski-Almeida S."/>
            <person name="Werner D."/>
            <person name="White O."/>
            <person name="Wyder S."/>
            <person name="Zeng Q."/>
            <person name="Zhao Q."/>
            <person name="Zhao Y."/>
            <person name="Hill C.A."/>
            <person name="Raikhel A.S."/>
            <person name="Soares M.B."/>
            <person name="Knudson D.L."/>
            <person name="Lee N.H."/>
            <person name="Galagan J."/>
            <person name="Salzberg S.L."/>
            <person name="Paulsen I.T."/>
            <person name="Dimopoulos G."/>
            <person name="Collins F.H."/>
            <person name="Birren B."/>
            <person name="Fraser-Liggett C.M."/>
            <person name="Severson D.W."/>
        </authorList>
    </citation>
    <scope>NUCLEOTIDE SEQUENCE [LARGE SCALE GENOMIC DNA]</scope>
    <source>
        <strain evidence="1">Liverpool</strain>
    </source>
</reference>
<organism evidence="1 2">
    <name type="scientific">Aedes aegypti</name>
    <name type="common">Yellowfever mosquito</name>
    <name type="synonym">Culex aegypti</name>
    <dbReference type="NCBI Taxonomy" id="7159"/>
    <lineage>
        <taxon>Eukaryota</taxon>
        <taxon>Metazoa</taxon>
        <taxon>Ecdysozoa</taxon>
        <taxon>Arthropoda</taxon>
        <taxon>Hexapoda</taxon>
        <taxon>Insecta</taxon>
        <taxon>Pterygota</taxon>
        <taxon>Neoptera</taxon>
        <taxon>Endopterygota</taxon>
        <taxon>Diptera</taxon>
        <taxon>Nematocera</taxon>
        <taxon>Culicoidea</taxon>
        <taxon>Culicidae</taxon>
        <taxon>Culicinae</taxon>
        <taxon>Aedini</taxon>
        <taxon>Aedes</taxon>
        <taxon>Stegomyia</taxon>
    </lineage>
</organism>